<organism evidence="1 2">
    <name type="scientific">Acaulospora colombiana</name>
    <dbReference type="NCBI Taxonomy" id="27376"/>
    <lineage>
        <taxon>Eukaryota</taxon>
        <taxon>Fungi</taxon>
        <taxon>Fungi incertae sedis</taxon>
        <taxon>Mucoromycota</taxon>
        <taxon>Glomeromycotina</taxon>
        <taxon>Glomeromycetes</taxon>
        <taxon>Diversisporales</taxon>
        <taxon>Acaulosporaceae</taxon>
        <taxon>Acaulospora</taxon>
    </lineage>
</organism>
<dbReference type="EMBL" id="CAJVPT010008843">
    <property type="protein sequence ID" value="CAG8555935.1"/>
    <property type="molecule type" value="Genomic_DNA"/>
</dbReference>
<proteinExistence type="predicted"/>
<dbReference type="Proteomes" id="UP000789525">
    <property type="component" value="Unassembled WGS sequence"/>
</dbReference>
<name>A0ACA9LX52_9GLOM</name>
<keyword evidence="2" id="KW-1185">Reference proteome</keyword>
<gene>
    <name evidence="1" type="ORF">ACOLOM_LOCUS5043</name>
</gene>
<reference evidence="1" key="1">
    <citation type="submission" date="2021-06" db="EMBL/GenBank/DDBJ databases">
        <authorList>
            <person name="Kallberg Y."/>
            <person name="Tangrot J."/>
            <person name="Rosling A."/>
        </authorList>
    </citation>
    <scope>NUCLEOTIDE SEQUENCE</scope>
    <source>
        <strain evidence="1">CL356</strain>
    </source>
</reference>
<evidence type="ECO:0000313" key="1">
    <source>
        <dbReference type="EMBL" id="CAG8555935.1"/>
    </source>
</evidence>
<protein>
    <submittedName>
        <fullName evidence="1">5796_t:CDS:1</fullName>
    </submittedName>
</protein>
<evidence type="ECO:0000313" key="2">
    <source>
        <dbReference type="Proteomes" id="UP000789525"/>
    </source>
</evidence>
<comment type="caution">
    <text evidence="1">The sequence shown here is derived from an EMBL/GenBank/DDBJ whole genome shotgun (WGS) entry which is preliminary data.</text>
</comment>
<accession>A0ACA9LX52</accession>
<sequence>MDYSIHLSNVNHSVGHFGSHIVAQANNNNTGRKRARSNSVNKSDQAQVNAITTTTVVTFSTHASTASSSPTNAHTWYSRLHDGS</sequence>